<evidence type="ECO:0000256" key="4">
    <source>
        <dbReference type="ARBA" id="ARBA00023155"/>
    </source>
</evidence>
<dbReference type="PROSITE" id="PS00027">
    <property type="entry name" value="HOMEOBOX_1"/>
    <property type="match status" value="1"/>
</dbReference>
<evidence type="ECO:0000256" key="1">
    <source>
        <dbReference type="ARBA" id="ARBA00004123"/>
    </source>
</evidence>
<gene>
    <name evidence="9" type="primary">ABSGL_08657.1 scaffold 10421</name>
</gene>
<dbReference type="GO" id="GO:0000978">
    <property type="term" value="F:RNA polymerase II cis-regulatory region sequence-specific DNA binding"/>
    <property type="evidence" value="ECO:0007669"/>
    <property type="project" value="TreeGrafter"/>
</dbReference>
<evidence type="ECO:0000256" key="7">
    <source>
        <dbReference type="RuleBase" id="RU000682"/>
    </source>
</evidence>
<dbReference type="InterPro" id="IPR017970">
    <property type="entry name" value="Homeobox_CS"/>
</dbReference>
<evidence type="ECO:0000256" key="3">
    <source>
        <dbReference type="ARBA" id="ARBA00023125"/>
    </source>
</evidence>
<evidence type="ECO:0000313" key="10">
    <source>
        <dbReference type="Proteomes" id="UP000078561"/>
    </source>
</evidence>
<reference evidence="9" key="1">
    <citation type="submission" date="2016-04" db="EMBL/GenBank/DDBJ databases">
        <authorList>
            <person name="Evans L.H."/>
            <person name="Alamgir A."/>
            <person name="Owens N."/>
            <person name="Weber N.D."/>
            <person name="Virtaneva K."/>
            <person name="Barbian K."/>
            <person name="Babar A."/>
            <person name="Rosenke K."/>
        </authorList>
    </citation>
    <scope>NUCLEOTIDE SEQUENCE [LARGE SCALE GENOMIC DNA]</scope>
    <source>
        <strain evidence="9">CBS 101.48</strain>
    </source>
</reference>
<name>A0A163JSE2_ABSGL</name>
<sequence length="337" mass="38381">MTTTQQQVLTEDMMTTVEPLSYSFENEYTIDDYCSTCSDDPHIIRPQSAKTENVSTSPSNHHQHYQSLVQKDFMPTFYNPFETKHRRRTSRAQFKVLESSFYENSKPNGTMRRWLAVKLGMTPRSVQVWFQNRRAKAKSQLKRKHSSNHASIDRAATGFEQLSSDIDSGTPLSLTTDYAPTMDHPNCCCYPSYPKEVPFMQWQQQQPPLSYDPLSVLMDQPDLMSWYSSSPISSPLPTLSSSSSSSPHHQLDLISSVNMSCSPSNTSTSSSFSSSSSSSSPPYYRRSSFPAHFDLLQASPKEEPLRRLSEPIFDLQQTPFMMMMDLQPLDPFQPPFL</sequence>
<evidence type="ECO:0000313" key="9">
    <source>
        <dbReference type="EMBL" id="SAM02841.1"/>
    </source>
</evidence>
<dbReference type="PANTHER" id="PTHR45793">
    <property type="entry name" value="HOMEOBOX PROTEIN"/>
    <property type="match status" value="1"/>
</dbReference>
<keyword evidence="10" id="KW-1185">Reference proteome</keyword>
<evidence type="ECO:0000256" key="2">
    <source>
        <dbReference type="ARBA" id="ARBA00022473"/>
    </source>
</evidence>
<feature type="domain" description="Homeobox" evidence="8">
    <location>
        <begin position="80"/>
        <end position="140"/>
    </location>
</feature>
<dbReference type="InterPro" id="IPR009057">
    <property type="entry name" value="Homeodomain-like_sf"/>
</dbReference>
<dbReference type="STRING" id="4829.A0A163JSE2"/>
<dbReference type="PROSITE" id="PS50071">
    <property type="entry name" value="HOMEOBOX_2"/>
    <property type="match status" value="1"/>
</dbReference>
<dbReference type="Proteomes" id="UP000078561">
    <property type="component" value="Unassembled WGS sequence"/>
</dbReference>
<dbReference type="InterPro" id="IPR001356">
    <property type="entry name" value="HD"/>
</dbReference>
<dbReference type="AlphaFoldDB" id="A0A163JSE2"/>
<evidence type="ECO:0000256" key="6">
    <source>
        <dbReference type="PROSITE-ProRule" id="PRU00108"/>
    </source>
</evidence>
<keyword evidence="2" id="KW-0217">Developmental protein</keyword>
<feature type="DNA-binding region" description="Homeobox" evidence="6">
    <location>
        <begin position="82"/>
        <end position="141"/>
    </location>
</feature>
<accession>A0A163JSE2</accession>
<dbReference type="GO" id="GO:0000981">
    <property type="term" value="F:DNA-binding transcription factor activity, RNA polymerase II-specific"/>
    <property type="evidence" value="ECO:0007669"/>
    <property type="project" value="InterPro"/>
</dbReference>
<dbReference type="PANTHER" id="PTHR45793:SF5">
    <property type="entry name" value="HOMEOTIC PROTEIN OCELLILESS"/>
    <property type="match status" value="1"/>
</dbReference>
<evidence type="ECO:0000259" key="8">
    <source>
        <dbReference type="PROSITE" id="PS50071"/>
    </source>
</evidence>
<dbReference type="EMBL" id="LT554016">
    <property type="protein sequence ID" value="SAM02841.1"/>
    <property type="molecule type" value="Genomic_DNA"/>
</dbReference>
<evidence type="ECO:0000256" key="5">
    <source>
        <dbReference type="ARBA" id="ARBA00023242"/>
    </source>
</evidence>
<organism evidence="9">
    <name type="scientific">Absidia glauca</name>
    <name type="common">Pin mould</name>
    <dbReference type="NCBI Taxonomy" id="4829"/>
    <lineage>
        <taxon>Eukaryota</taxon>
        <taxon>Fungi</taxon>
        <taxon>Fungi incertae sedis</taxon>
        <taxon>Mucoromycota</taxon>
        <taxon>Mucoromycotina</taxon>
        <taxon>Mucoromycetes</taxon>
        <taxon>Mucorales</taxon>
        <taxon>Cunninghamellaceae</taxon>
        <taxon>Absidia</taxon>
    </lineage>
</organism>
<comment type="subcellular location">
    <subcellularLocation>
        <location evidence="1 6 7">Nucleus</location>
    </subcellularLocation>
</comment>
<dbReference type="OrthoDB" id="6159439at2759"/>
<dbReference type="SUPFAM" id="SSF46689">
    <property type="entry name" value="Homeodomain-like"/>
    <property type="match status" value="1"/>
</dbReference>
<dbReference type="SMART" id="SM00389">
    <property type="entry name" value="HOX"/>
    <property type="match status" value="1"/>
</dbReference>
<proteinExistence type="predicted"/>
<keyword evidence="4 6" id="KW-0371">Homeobox</keyword>
<keyword evidence="3 6" id="KW-0238">DNA-binding</keyword>
<keyword evidence="5 6" id="KW-0539">Nucleus</keyword>
<dbReference type="Pfam" id="PF00046">
    <property type="entry name" value="Homeodomain"/>
    <property type="match status" value="1"/>
</dbReference>
<protein>
    <recommendedName>
        <fullName evidence="8">Homeobox domain-containing protein</fullName>
    </recommendedName>
</protein>
<dbReference type="InParanoid" id="A0A163JSE2"/>
<dbReference type="CDD" id="cd00086">
    <property type="entry name" value="homeodomain"/>
    <property type="match status" value="1"/>
</dbReference>
<dbReference type="GO" id="GO:0005634">
    <property type="term" value="C:nucleus"/>
    <property type="evidence" value="ECO:0007669"/>
    <property type="project" value="UniProtKB-SubCell"/>
</dbReference>
<dbReference type="Gene3D" id="1.10.10.60">
    <property type="entry name" value="Homeodomain-like"/>
    <property type="match status" value="1"/>
</dbReference>